<dbReference type="PANTHER" id="PTHR46173">
    <property type="entry name" value="CCA TRNA NUCLEOTIDYLTRANSFERASE 1, MITOCHONDRIAL"/>
    <property type="match status" value="1"/>
</dbReference>
<keyword evidence="2 11" id="KW-0808">Transferase</keyword>
<evidence type="ECO:0000256" key="10">
    <source>
        <dbReference type="ARBA" id="ARBA00022884"/>
    </source>
</evidence>
<evidence type="ECO:0000256" key="9">
    <source>
        <dbReference type="ARBA" id="ARBA00022842"/>
    </source>
</evidence>
<dbReference type="EMBL" id="LQYN01000025">
    <property type="protein sequence ID" value="KYD09244.1"/>
    <property type="molecule type" value="Genomic_DNA"/>
</dbReference>
<evidence type="ECO:0000256" key="1">
    <source>
        <dbReference type="ARBA" id="ARBA00001946"/>
    </source>
</evidence>
<feature type="binding site" evidence="11">
    <location>
        <position position="30"/>
    </location>
    <ligand>
        <name>CTP</name>
        <dbReference type="ChEBI" id="CHEBI:37563"/>
    </ligand>
</feature>
<dbReference type="HAMAP" id="MF_01263">
    <property type="entry name" value="CCA_bact_type3"/>
    <property type="match status" value="1"/>
</dbReference>
<dbReference type="Proteomes" id="UP000075666">
    <property type="component" value="Unassembled WGS sequence"/>
</dbReference>
<dbReference type="GO" id="GO:0042245">
    <property type="term" value="P:RNA repair"/>
    <property type="evidence" value="ECO:0007669"/>
    <property type="project" value="UniProtKB-KW"/>
</dbReference>
<evidence type="ECO:0000313" key="12">
    <source>
        <dbReference type="EMBL" id="KYD09244.1"/>
    </source>
</evidence>
<keyword evidence="7 11" id="KW-0692">RNA repair</keyword>
<dbReference type="GO" id="GO:0005524">
    <property type="term" value="F:ATP binding"/>
    <property type="evidence" value="ECO:0007669"/>
    <property type="project" value="UniProtKB-UniRule"/>
</dbReference>
<feature type="binding site" evidence="11">
    <location>
        <position position="27"/>
    </location>
    <ligand>
        <name>ATP</name>
        <dbReference type="ChEBI" id="CHEBI:30616"/>
    </ligand>
</feature>
<feature type="binding site" evidence="11">
    <location>
        <position position="40"/>
    </location>
    <ligand>
        <name>Mg(2+)</name>
        <dbReference type="ChEBI" id="CHEBI:18420"/>
    </ligand>
</feature>
<dbReference type="Pfam" id="PF12627">
    <property type="entry name" value="PolyA_pol_RNAbd"/>
    <property type="match status" value="1"/>
</dbReference>
<feature type="binding site" evidence="11">
    <location>
        <position position="160"/>
    </location>
    <ligand>
        <name>CTP</name>
        <dbReference type="ChEBI" id="CHEBI:37563"/>
    </ligand>
</feature>
<evidence type="ECO:0000256" key="6">
    <source>
        <dbReference type="ARBA" id="ARBA00022741"/>
    </source>
</evidence>
<comment type="caution">
    <text evidence="12">The sequence shown here is derived from an EMBL/GenBank/DDBJ whole genome shotgun (WGS) entry which is preliminary data.</text>
</comment>
<name>A0A150LAD8_9BACI</name>
<keyword evidence="5 11" id="KW-0479">Metal-binding</keyword>
<dbReference type="Gene3D" id="1.10.246.80">
    <property type="match status" value="1"/>
</dbReference>
<organism evidence="12 13">
    <name type="scientific">Heyndrickxia sporothermodurans</name>
    <dbReference type="NCBI Taxonomy" id="46224"/>
    <lineage>
        <taxon>Bacteria</taxon>
        <taxon>Bacillati</taxon>
        <taxon>Bacillota</taxon>
        <taxon>Bacilli</taxon>
        <taxon>Bacillales</taxon>
        <taxon>Bacillaceae</taxon>
        <taxon>Heyndrickxia</taxon>
    </lineage>
</organism>
<dbReference type="Pfam" id="PF13735">
    <property type="entry name" value="tRNA_NucTran2_2"/>
    <property type="match status" value="1"/>
</dbReference>
<keyword evidence="8 11" id="KW-0067">ATP-binding</keyword>
<dbReference type="GO" id="GO:0004810">
    <property type="term" value="F:CCA tRNA nucleotidyltransferase activity"/>
    <property type="evidence" value="ECO:0007669"/>
    <property type="project" value="UniProtKB-UniRule"/>
</dbReference>
<feature type="binding site" evidence="11">
    <location>
        <position position="30"/>
    </location>
    <ligand>
        <name>ATP</name>
        <dbReference type="ChEBI" id="CHEBI:30616"/>
    </ligand>
</feature>
<keyword evidence="13" id="KW-1185">Reference proteome</keyword>
<feature type="binding site" evidence="11">
    <location>
        <position position="163"/>
    </location>
    <ligand>
        <name>CTP</name>
        <dbReference type="ChEBI" id="CHEBI:37563"/>
    </ligand>
</feature>
<feature type="binding site" evidence="11">
    <location>
        <position position="160"/>
    </location>
    <ligand>
        <name>ATP</name>
        <dbReference type="ChEBI" id="CHEBI:30616"/>
    </ligand>
</feature>
<dbReference type="NCBIfam" id="NF009814">
    <property type="entry name" value="PRK13299.1"/>
    <property type="match status" value="1"/>
</dbReference>
<reference evidence="12 13" key="1">
    <citation type="submission" date="2016-01" db="EMBL/GenBank/DDBJ databases">
        <title>Genome Sequences of Twelve Sporeforming Bacillus Species Isolated from Foods.</title>
        <authorList>
            <person name="Berendsen E.M."/>
            <person name="Wells-Bennik M.H."/>
            <person name="Krawcyk A.O."/>
            <person name="De Jong A."/>
            <person name="Holsappel S."/>
            <person name="Eijlander R.T."/>
            <person name="Kuipers O.P."/>
        </authorList>
    </citation>
    <scope>NUCLEOTIDE SEQUENCE [LARGE SCALE GENOMIC DNA]</scope>
    <source>
        <strain evidence="12 13">B4102</strain>
    </source>
</reference>
<comment type="catalytic activity">
    <reaction evidence="11">
        <text>a tRNA with a 3' CCA end + 2 CTP + ATP = a tRNA with a 3' CCACCA end + 3 diphosphate</text>
        <dbReference type="Rhea" id="RHEA:76235"/>
        <dbReference type="Rhea" id="RHEA-COMP:10468"/>
        <dbReference type="Rhea" id="RHEA-COMP:18655"/>
        <dbReference type="ChEBI" id="CHEBI:30616"/>
        <dbReference type="ChEBI" id="CHEBI:33019"/>
        <dbReference type="ChEBI" id="CHEBI:37563"/>
        <dbReference type="ChEBI" id="CHEBI:83071"/>
        <dbReference type="ChEBI" id="CHEBI:195187"/>
    </reaction>
</comment>
<feature type="binding site" evidence="11">
    <location>
        <position position="27"/>
    </location>
    <ligand>
        <name>CTP</name>
        <dbReference type="ChEBI" id="CHEBI:37563"/>
    </ligand>
</feature>
<evidence type="ECO:0000313" key="13">
    <source>
        <dbReference type="Proteomes" id="UP000075666"/>
    </source>
</evidence>
<keyword evidence="4 11" id="KW-0548">Nucleotidyltransferase</keyword>
<feature type="binding site" evidence="11">
    <location>
        <position position="154"/>
    </location>
    <ligand>
        <name>ATP</name>
        <dbReference type="ChEBI" id="CHEBI:30616"/>
    </ligand>
</feature>
<dbReference type="InterPro" id="IPR002646">
    <property type="entry name" value="PolA_pol_head_dom"/>
</dbReference>
<comment type="subunit">
    <text evidence="11">Homodimer.</text>
</comment>
<feature type="binding site" evidence="11">
    <location>
        <position position="42"/>
    </location>
    <ligand>
        <name>Mg(2+)</name>
        <dbReference type="ChEBI" id="CHEBI:18420"/>
    </ligand>
</feature>
<keyword evidence="3 11" id="KW-0819">tRNA processing</keyword>
<protein>
    <recommendedName>
        <fullName evidence="11">CCA-adding enzyme</fullName>
        <ecNumber evidence="11">2.7.7.72</ecNumber>
    </recommendedName>
    <alternativeName>
        <fullName evidence="11">CCA tRNA nucleotidyltransferase</fullName>
    </alternativeName>
    <alternativeName>
        <fullName evidence="11">tRNA CCA-pyrophosphorylase</fullName>
    </alternativeName>
    <alternativeName>
        <fullName evidence="11">tRNA adenylyl-/cytidylyl- transferase</fullName>
    </alternativeName>
    <alternativeName>
        <fullName evidence="11">tRNA nucleotidyltransferase</fullName>
    </alternativeName>
    <alternativeName>
        <fullName evidence="11">tRNA-NT</fullName>
    </alternativeName>
</protein>
<dbReference type="InterPro" id="IPR023068">
    <property type="entry name" value="CCA-adding_enz_firmicutes"/>
</dbReference>
<dbReference type="PANTHER" id="PTHR46173:SF1">
    <property type="entry name" value="CCA TRNA NUCLEOTIDYLTRANSFERASE 1, MITOCHONDRIAL"/>
    <property type="match status" value="1"/>
</dbReference>
<dbReference type="Gene3D" id="1.20.58.560">
    <property type="match status" value="1"/>
</dbReference>
<dbReference type="GeneID" id="62498369"/>
<dbReference type="AlphaFoldDB" id="A0A150LAD8"/>
<feature type="binding site" evidence="11">
    <location>
        <position position="157"/>
    </location>
    <ligand>
        <name>CTP</name>
        <dbReference type="ChEBI" id="CHEBI:37563"/>
    </ligand>
</feature>
<comment type="function">
    <text evidence="11">Catalyzes the addition and repair of the essential 3'-terminal CCA sequence in tRNAs without using a nucleic acid template. Adds these three nucleotides in the order of C, C, and A to the tRNA nucleotide-73, using CTP and ATP as substrates and producing inorganic pyrophosphate. tRNA 3'-terminal CCA addition is required both for tRNA processing and repair. Also involved in tRNA surveillance by mediating tandem CCA addition to generate a CCACCA at the 3' terminus of unstable tRNAs. While stable tRNAs receive only 3'-terminal CCA, unstable tRNAs are marked with CCACCA and rapidly degraded.</text>
</comment>
<dbReference type="InterPro" id="IPR050264">
    <property type="entry name" value="Bact_CCA-adding_enz_type3_sf"/>
</dbReference>
<dbReference type="GO" id="GO:0000287">
    <property type="term" value="F:magnesium ion binding"/>
    <property type="evidence" value="ECO:0007669"/>
    <property type="project" value="UniProtKB-UniRule"/>
</dbReference>
<keyword evidence="10 11" id="KW-0694">RNA-binding</keyword>
<sequence length="402" mass="47144">MKEPFLSAKPIIQKLEEQRFEAYFVGGSVRDYLLNRSIADVDIATSATPEEVKNIFSVTIDTGIEHGTILVIYKGKGYEVTTFRSESEYIDHRRPEKVRFIRSLTEDLKRRDFTMNAIAMNIHGEIIDPFHGRLALKNRVIECVGKANERFHEDALRMMRAIRFVSQLSFSLEHETKLAIKANAPLLQHIAVERILQECTKLFQGKNKKQALRFLYECDLWNYLPELKHHKDLFPCLQKWEIDHLSENQVWLLLLFLSKTNNPTSFLKSWRMPTKKINYLSKALFFLHKRLQEEWTVYSLYQATKEISIDVESVYQMIQKQSDENIEQKINEIFLSMPIQKREELKVTGTDLMTWFERPGGPWIKQALEMIEKAVVLKIVANEKKAIKGWILTCNLQQENDC</sequence>
<accession>A0A150LAD8</accession>
<dbReference type="Gene3D" id="3.30.460.10">
    <property type="entry name" value="Beta Polymerase, domain 2"/>
    <property type="match status" value="1"/>
</dbReference>
<dbReference type="SUPFAM" id="SSF81891">
    <property type="entry name" value="Poly A polymerase C-terminal region-like"/>
    <property type="match status" value="1"/>
</dbReference>
<evidence type="ECO:0000256" key="5">
    <source>
        <dbReference type="ARBA" id="ARBA00022723"/>
    </source>
</evidence>
<keyword evidence="9 11" id="KW-0460">Magnesium</keyword>
<dbReference type="PATRIC" id="fig|46224.3.peg.1688"/>
<feature type="binding site" evidence="11">
    <location>
        <position position="157"/>
    </location>
    <ligand>
        <name>ATP</name>
        <dbReference type="ChEBI" id="CHEBI:30616"/>
    </ligand>
</feature>
<evidence type="ECO:0000256" key="11">
    <source>
        <dbReference type="HAMAP-Rule" id="MF_01263"/>
    </source>
</evidence>
<comment type="cofactor">
    <cofactor evidence="1 11">
        <name>Mg(2+)</name>
        <dbReference type="ChEBI" id="CHEBI:18420"/>
    </cofactor>
</comment>
<dbReference type="STRING" id="46224.B4102_2510"/>
<feature type="binding site" evidence="11">
    <location>
        <position position="163"/>
    </location>
    <ligand>
        <name>ATP</name>
        <dbReference type="ChEBI" id="CHEBI:30616"/>
    </ligand>
</feature>
<dbReference type="GO" id="GO:0000049">
    <property type="term" value="F:tRNA binding"/>
    <property type="evidence" value="ECO:0007669"/>
    <property type="project" value="UniProtKB-UniRule"/>
</dbReference>
<feature type="binding site" evidence="11">
    <location>
        <position position="154"/>
    </location>
    <ligand>
        <name>CTP</name>
        <dbReference type="ChEBI" id="CHEBI:37563"/>
    </ligand>
</feature>
<gene>
    <name evidence="11" type="primary">cca</name>
    <name evidence="12" type="ORF">B4102_2510</name>
</gene>
<feature type="binding site" evidence="11">
    <location>
        <position position="111"/>
    </location>
    <ligand>
        <name>ATP</name>
        <dbReference type="ChEBI" id="CHEBI:30616"/>
    </ligand>
</feature>
<comment type="miscellaneous">
    <text evidence="11">A single active site specifically recognizes both ATP and CTP and is responsible for their addition.</text>
</comment>
<dbReference type="CDD" id="cd05398">
    <property type="entry name" value="NT_ClassII-CCAase"/>
    <property type="match status" value="1"/>
</dbReference>
<dbReference type="Gene3D" id="1.10.110.30">
    <property type="match status" value="1"/>
</dbReference>
<dbReference type="Pfam" id="PF01743">
    <property type="entry name" value="PolyA_pol"/>
    <property type="match status" value="1"/>
</dbReference>
<dbReference type="OrthoDB" id="9805698at2"/>
<keyword evidence="6 11" id="KW-0547">Nucleotide-binding</keyword>
<evidence type="ECO:0000256" key="7">
    <source>
        <dbReference type="ARBA" id="ARBA00022800"/>
    </source>
</evidence>
<feature type="binding site" evidence="11">
    <location>
        <position position="111"/>
    </location>
    <ligand>
        <name>CTP</name>
        <dbReference type="ChEBI" id="CHEBI:37563"/>
    </ligand>
</feature>
<evidence type="ECO:0000256" key="3">
    <source>
        <dbReference type="ARBA" id="ARBA00022694"/>
    </source>
</evidence>
<dbReference type="EC" id="2.7.7.72" evidence="11"/>
<dbReference type="RefSeq" id="WP_066228582.1">
    <property type="nucleotide sequence ID" value="NZ_JARMRW010000022.1"/>
</dbReference>
<comment type="catalytic activity">
    <reaction evidence="11">
        <text>a tRNA precursor + 2 CTP + ATP = a tRNA with a 3' CCA end + 3 diphosphate</text>
        <dbReference type="Rhea" id="RHEA:14433"/>
        <dbReference type="Rhea" id="RHEA-COMP:10465"/>
        <dbReference type="Rhea" id="RHEA-COMP:10468"/>
        <dbReference type="ChEBI" id="CHEBI:30616"/>
        <dbReference type="ChEBI" id="CHEBI:33019"/>
        <dbReference type="ChEBI" id="CHEBI:37563"/>
        <dbReference type="ChEBI" id="CHEBI:74896"/>
        <dbReference type="ChEBI" id="CHEBI:83071"/>
        <dbReference type="EC" id="2.7.7.72"/>
    </reaction>
</comment>
<dbReference type="SUPFAM" id="SSF81301">
    <property type="entry name" value="Nucleotidyltransferase"/>
    <property type="match status" value="1"/>
</dbReference>
<proteinExistence type="inferred from homology"/>
<evidence type="ECO:0000256" key="8">
    <source>
        <dbReference type="ARBA" id="ARBA00022840"/>
    </source>
</evidence>
<evidence type="ECO:0000256" key="4">
    <source>
        <dbReference type="ARBA" id="ARBA00022695"/>
    </source>
</evidence>
<dbReference type="InterPro" id="IPR032828">
    <property type="entry name" value="PolyA_RNA-bd"/>
</dbReference>
<dbReference type="InterPro" id="IPR032810">
    <property type="entry name" value="CCA-adding_enz_C"/>
</dbReference>
<comment type="similarity">
    <text evidence="11">Belongs to the tRNA nucleotidyltransferase/poly(A) polymerase family. Bacterial CCA-adding enzyme type 3 subfamily.</text>
</comment>
<dbReference type="InterPro" id="IPR043519">
    <property type="entry name" value="NT_sf"/>
</dbReference>
<evidence type="ECO:0000256" key="2">
    <source>
        <dbReference type="ARBA" id="ARBA00022679"/>
    </source>
</evidence>
<dbReference type="GO" id="GO:0001680">
    <property type="term" value="P:tRNA 3'-terminal CCA addition"/>
    <property type="evidence" value="ECO:0007669"/>
    <property type="project" value="UniProtKB-UniRule"/>
</dbReference>